<reference evidence="8 9" key="1">
    <citation type="submission" date="2016-11" db="EMBL/GenBank/DDBJ databases">
        <title>Comparative genomics of Bartonella apis.</title>
        <authorList>
            <person name="Engel P."/>
        </authorList>
    </citation>
    <scope>NUCLEOTIDE SEQUENCE [LARGE SCALE GENOMIC DNA]</scope>
    <source>
        <strain evidence="8 9">BBC0178</strain>
    </source>
</reference>
<feature type="region of interest" description="Disordered" evidence="6">
    <location>
        <begin position="293"/>
        <end position="315"/>
    </location>
</feature>
<evidence type="ECO:0000256" key="5">
    <source>
        <dbReference type="ARBA" id="ARBA00023136"/>
    </source>
</evidence>
<feature type="transmembrane region" description="Helical" evidence="7">
    <location>
        <begin position="246"/>
        <end position="276"/>
    </location>
</feature>
<protein>
    <submittedName>
        <fullName evidence="8">Membrane protein</fullName>
    </submittedName>
</protein>
<evidence type="ECO:0000256" key="2">
    <source>
        <dbReference type="ARBA" id="ARBA00022475"/>
    </source>
</evidence>
<feature type="transmembrane region" description="Helical" evidence="7">
    <location>
        <begin position="209"/>
        <end position="234"/>
    </location>
</feature>
<dbReference type="Pfam" id="PF03631">
    <property type="entry name" value="Virul_fac_BrkB"/>
    <property type="match status" value="1"/>
</dbReference>
<dbReference type="InterPro" id="IPR017039">
    <property type="entry name" value="Virul_fac_BrkB"/>
</dbReference>
<keyword evidence="3 7" id="KW-0812">Transmembrane</keyword>
<dbReference type="AlphaFoldDB" id="A0A1U9M885"/>
<name>A0A1U9M885_9HYPH</name>
<dbReference type="PIRSF" id="PIRSF035875">
    <property type="entry name" value="RNase_BN"/>
    <property type="match status" value="1"/>
</dbReference>
<gene>
    <name evidence="8" type="ORF">BBC0178_000170</name>
</gene>
<dbReference type="KEGG" id="bapa:BBC0178_000170"/>
<proteinExistence type="predicted"/>
<keyword evidence="9" id="KW-1185">Reference proteome</keyword>
<dbReference type="PANTHER" id="PTHR30213:SF0">
    <property type="entry name" value="UPF0761 MEMBRANE PROTEIN YIHY"/>
    <property type="match status" value="1"/>
</dbReference>
<evidence type="ECO:0000256" key="1">
    <source>
        <dbReference type="ARBA" id="ARBA00004651"/>
    </source>
</evidence>
<keyword evidence="2" id="KW-1003">Cell membrane</keyword>
<evidence type="ECO:0000313" key="8">
    <source>
        <dbReference type="EMBL" id="AQT41525.1"/>
    </source>
</evidence>
<dbReference type="OrthoDB" id="7163777at2"/>
<organism evidence="8 9">
    <name type="scientific">Bartonella apihabitans</name>
    <dbReference type="NCBI Taxonomy" id="2750929"/>
    <lineage>
        <taxon>Bacteria</taxon>
        <taxon>Pseudomonadati</taxon>
        <taxon>Pseudomonadota</taxon>
        <taxon>Alphaproteobacteria</taxon>
        <taxon>Hyphomicrobiales</taxon>
        <taxon>Bartonellaceae</taxon>
        <taxon>Bartonella</taxon>
    </lineage>
</organism>
<feature type="transmembrane region" description="Helical" evidence="7">
    <location>
        <begin position="28"/>
        <end position="54"/>
    </location>
</feature>
<keyword evidence="4 7" id="KW-1133">Transmembrane helix</keyword>
<accession>A0A1U9M885</accession>
<evidence type="ECO:0000256" key="6">
    <source>
        <dbReference type="SAM" id="MobiDB-lite"/>
    </source>
</evidence>
<dbReference type="EMBL" id="CP015820">
    <property type="protein sequence ID" value="AQT41525.1"/>
    <property type="molecule type" value="Genomic_DNA"/>
</dbReference>
<dbReference type="PANTHER" id="PTHR30213">
    <property type="entry name" value="INNER MEMBRANE PROTEIN YHJD"/>
    <property type="match status" value="1"/>
</dbReference>
<evidence type="ECO:0000313" key="9">
    <source>
        <dbReference type="Proteomes" id="UP000189660"/>
    </source>
</evidence>
<evidence type="ECO:0000256" key="4">
    <source>
        <dbReference type="ARBA" id="ARBA00022989"/>
    </source>
</evidence>
<sequence length="315" mass="35025">MTLRPLRFCWRILYNAVSHYFRDSGSAFASHIALSGLMALFPFLIFATSLASFIGARAYTQQSVNALLKMLPDAIAGPIVKEVVNVMTIQRGGLLTISVIGTAYFASNGVEALRTALNRAYRVVDRRSLFFCRFQSLFFVIVGTIGLMVISFLLVLAPLVINILQHDYPVIGQYVGTIRFWRYAIAVVVLLISLLIAHKWLPAGKRKLADILPGIGVTMVVWVLASMLFAQYLATFANYVSTYAGLASIMVAIIFLYMLSAIFILGGEINAAIMFYRNRQQQPGQLVRAIEQKEEKEEGLKQQNNDGQNDHTVVS</sequence>
<feature type="transmembrane region" description="Helical" evidence="7">
    <location>
        <begin position="180"/>
        <end position="197"/>
    </location>
</feature>
<keyword evidence="5 7" id="KW-0472">Membrane</keyword>
<dbReference type="NCBIfam" id="TIGR00765">
    <property type="entry name" value="yihY_not_rbn"/>
    <property type="match status" value="1"/>
</dbReference>
<feature type="transmembrane region" description="Helical" evidence="7">
    <location>
        <begin position="136"/>
        <end position="160"/>
    </location>
</feature>
<dbReference type="Proteomes" id="UP000189660">
    <property type="component" value="Chromosome"/>
</dbReference>
<dbReference type="RefSeq" id="WP_078040277.1">
    <property type="nucleotide sequence ID" value="NZ_CP015820.1"/>
</dbReference>
<feature type="compositionally biased region" description="Polar residues" evidence="6">
    <location>
        <begin position="304"/>
        <end position="315"/>
    </location>
</feature>
<comment type="subcellular location">
    <subcellularLocation>
        <location evidence="1">Cell membrane</location>
        <topology evidence="1">Multi-pass membrane protein</topology>
    </subcellularLocation>
</comment>
<evidence type="ECO:0000256" key="7">
    <source>
        <dbReference type="SAM" id="Phobius"/>
    </source>
</evidence>
<dbReference type="GO" id="GO:0005886">
    <property type="term" value="C:plasma membrane"/>
    <property type="evidence" value="ECO:0007669"/>
    <property type="project" value="UniProtKB-SubCell"/>
</dbReference>
<evidence type="ECO:0000256" key="3">
    <source>
        <dbReference type="ARBA" id="ARBA00022692"/>
    </source>
</evidence>